<proteinExistence type="predicted"/>
<sequence length="77" mass="8558">MNLFELRQSDTANSGTRALLKVRSSLLPLLPDFLQGSFMQPADVATPGEFQGSDHTTIRTLSFFFIMDSSAFILFVI</sequence>
<dbReference type="EMBL" id="MWUE01000033">
    <property type="protein sequence ID" value="OQP30554.1"/>
    <property type="molecule type" value="Genomic_DNA"/>
</dbReference>
<protein>
    <submittedName>
        <fullName evidence="1">Uncharacterized protein</fullName>
    </submittedName>
</protein>
<gene>
    <name evidence="1" type="ORF">B2J69_20135</name>
</gene>
<keyword evidence="2" id="KW-1185">Reference proteome</keyword>
<evidence type="ECO:0000313" key="1">
    <source>
        <dbReference type="EMBL" id="OQP30554.1"/>
    </source>
</evidence>
<evidence type="ECO:0000313" key="2">
    <source>
        <dbReference type="Proteomes" id="UP000192769"/>
    </source>
</evidence>
<dbReference type="AlphaFoldDB" id="A0A1V9DA21"/>
<dbReference type="Proteomes" id="UP000192769">
    <property type="component" value="Unassembled WGS sequence"/>
</dbReference>
<comment type="caution">
    <text evidence="1">The sequence shown here is derived from an EMBL/GenBank/DDBJ whole genome shotgun (WGS) entry which is preliminary data.</text>
</comment>
<organism evidence="1 2">
    <name type="scientific">Pantoea latae</name>
    <dbReference type="NCBI Taxonomy" id="1964541"/>
    <lineage>
        <taxon>Bacteria</taxon>
        <taxon>Pseudomonadati</taxon>
        <taxon>Pseudomonadota</taxon>
        <taxon>Gammaproteobacteria</taxon>
        <taxon>Enterobacterales</taxon>
        <taxon>Erwiniaceae</taxon>
        <taxon>Pantoea</taxon>
    </lineage>
</organism>
<reference evidence="1 2" key="1">
    <citation type="submission" date="2017-02" db="EMBL/GenBank/DDBJ databases">
        <title>Whole genome shotgun sequence of Pantoea agglomerans strain AS1 isolated from a cycad, Zamia floridana in Central Florida, USA.</title>
        <authorList>
            <person name="Lata P."/>
            <person name="Govindarajan S."/>
            <person name="Qi F."/>
            <person name="Li J.-L."/>
            <person name="Maurya S.K."/>
            <person name="Sahoo M.K."/>
        </authorList>
    </citation>
    <scope>NUCLEOTIDE SEQUENCE [LARGE SCALE GENOMIC DNA]</scope>
    <source>
        <strain evidence="1 2">AS1</strain>
    </source>
</reference>
<name>A0A1V9DA21_9GAMM</name>
<accession>A0A1V9DA21</accession>